<dbReference type="EMBL" id="CAJOBP010002308">
    <property type="protein sequence ID" value="CAF4347375.1"/>
    <property type="molecule type" value="Genomic_DNA"/>
</dbReference>
<accession>A0A820KYA9</accession>
<protein>
    <submittedName>
        <fullName evidence="1">Uncharacterized protein</fullName>
    </submittedName>
</protein>
<gene>
    <name evidence="1" type="ORF">UJA718_LOCUS15555</name>
</gene>
<feature type="non-terminal residue" evidence="1">
    <location>
        <position position="71"/>
    </location>
</feature>
<dbReference type="Proteomes" id="UP000663873">
    <property type="component" value="Unassembled WGS sequence"/>
</dbReference>
<evidence type="ECO:0000313" key="1">
    <source>
        <dbReference type="EMBL" id="CAF4347375.1"/>
    </source>
</evidence>
<keyword evidence="2" id="KW-1185">Reference proteome</keyword>
<sequence length="71" mass="8254">MYPVASPQKSLKYRVDHLISKRIPRNNGPRPSFLPLQVSSYFRVHGEFEFAANSKRVHRYTATLLSGIRYC</sequence>
<reference evidence="1" key="1">
    <citation type="submission" date="2021-02" db="EMBL/GenBank/DDBJ databases">
        <authorList>
            <person name="Nowell W R."/>
        </authorList>
    </citation>
    <scope>NUCLEOTIDE SEQUENCE</scope>
</reference>
<name>A0A820KYA9_9BILA</name>
<dbReference type="AlphaFoldDB" id="A0A820KYA9"/>
<comment type="caution">
    <text evidence="1">The sequence shown here is derived from an EMBL/GenBank/DDBJ whole genome shotgun (WGS) entry which is preliminary data.</text>
</comment>
<organism evidence="1 2">
    <name type="scientific">Rotaria socialis</name>
    <dbReference type="NCBI Taxonomy" id="392032"/>
    <lineage>
        <taxon>Eukaryota</taxon>
        <taxon>Metazoa</taxon>
        <taxon>Spiralia</taxon>
        <taxon>Gnathifera</taxon>
        <taxon>Rotifera</taxon>
        <taxon>Eurotatoria</taxon>
        <taxon>Bdelloidea</taxon>
        <taxon>Philodinida</taxon>
        <taxon>Philodinidae</taxon>
        <taxon>Rotaria</taxon>
    </lineage>
</organism>
<evidence type="ECO:0000313" key="2">
    <source>
        <dbReference type="Proteomes" id="UP000663873"/>
    </source>
</evidence>
<proteinExistence type="predicted"/>